<evidence type="ECO:0000256" key="1">
    <source>
        <dbReference type="SAM" id="SignalP"/>
    </source>
</evidence>
<evidence type="ECO:0000313" key="5">
    <source>
        <dbReference type="Proteomes" id="UP000281192"/>
    </source>
</evidence>
<organism evidence="3 4">
    <name type="scientific">Caulobacter flavus</name>
    <dbReference type="NCBI Taxonomy" id="1679497"/>
    <lineage>
        <taxon>Bacteria</taxon>
        <taxon>Pseudomonadati</taxon>
        <taxon>Pseudomonadota</taxon>
        <taxon>Alphaproteobacteria</taxon>
        <taxon>Caulobacterales</taxon>
        <taxon>Caulobacteraceae</taxon>
        <taxon>Caulobacter</taxon>
    </lineage>
</organism>
<dbReference type="AlphaFoldDB" id="A0A2N5CP16"/>
<dbReference type="EMBL" id="PJRQ01000041">
    <property type="protein sequence ID" value="PLR08691.1"/>
    <property type="molecule type" value="Genomic_DNA"/>
</dbReference>
<keyword evidence="5" id="KW-1185">Reference proteome</keyword>
<accession>A0A2N5CP16</accession>
<name>A0A2N5CP16_9CAUL</name>
<evidence type="ECO:0000313" key="4">
    <source>
        <dbReference type="Proteomes" id="UP000234483"/>
    </source>
</evidence>
<evidence type="ECO:0000313" key="2">
    <source>
        <dbReference type="EMBL" id="AYV48593.1"/>
    </source>
</evidence>
<dbReference type="Proteomes" id="UP000281192">
    <property type="component" value="Chromosome"/>
</dbReference>
<dbReference type="InterPro" id="IPR029045">
    <property type="entry name" value="ClpP/crotonase-like_dom_sf"/>
</dbReference>
<evidence type="ECO:0000313" key="3">
    <source>
        <dbReference type="EMBL" id="PLR08691.1"/>
    </source>
</evidence>
<feature type="chain" id="PRO_5044577733" description="Lipoprotein" evidence="1">
    <location>
        <begin position="19"/>
        <end position="254"/>
    </location>
</feature>
<dbReference type="EMBL" id="CP026100">
    <property type="protein sequence ID" value="AYV48593.1"/>
    <property type="molecule type" value="Genomic_DNA"/>
</dbReference>
<dbReference type="OrthoDB" id="8581915at2"/>
<dbReference type="RefSeq" id="WP_101714647.1">
    <property type="nucleotide sequence ID" value="NZ_CP026100.1"/>
</dbReference>
<evidence type="ECO:0008006" key="6">
    <source>
        <dbReference type="Google" id="ProtNLM"/>
    </source>
</evidence>
<keyword evidence="1" id="KW-0732">Signal</keyword>
<dbReference type="Proteomes" id="UP000234483">
    <property type="component" value="Unassembled WGS sequence"/>
</dbReference>
<dbReference type="KEGG" id="cfh:C1707_21310"/>
<reference evidence="3 4" key="1">
    <citation type="submission" date="2017-12" db="EMBL/GenBank/DDBJ databases">
        <title>The genome sequence of Caulobacter flavus CGMCC1 15093.</title>
        <authorList>
            <person name="Gao J."/>
            <person name="Mao X."/>
            <person name="Sun J."/>
        </authorList>
    </citation>
    <scope>NUCLEOTIDE SEQUENCE [LARGE SCALE GENOMIC DNA]</scope>
    <source>
        <strain evidence="3 4">CGMCC1 15093</strain>
    </source>
</reference>
<gene>
    <name evidence="2" type="ORF">C1707_21310</name>
    <name evidence="3" type="ORF">CFHF_19755</name>
</gene>
<proteinExistence type="predicted"/>
<sequence>MMRAATPLLLLTLSSALAACSAAATSSQEGYLTRDQGKLWFKGELNEESVAHISAQLVKGDTLIINSGGGEQKSAIKLGNDIVDKGVTVSVNKRCHSACALFVFAPAPSKEIMRGSYVWFHNSPAFWSAALAASPRKISPAMAAAIRSNDASARALLKRAGVDWSVMTCIDNATGADPRAIGAASPASALEDGEAPTAELKYNFVSLSPSVMRQYGIIVEHDFEHDQSRQSDESLNSYFDVKLKQVKNRSECEA</sequence>
<protein>
    <recommendedName>
        <fullName evidence="6">Lipoprotein</fullName>
    </recommendedName>
</protein>
<dbReference type="SUPFAM" id="SSF52096">
    <property type="entry name" value="ClpP/crotonase"/>
    <property type="match status" value="1"/>
</dbReference>
<reference evidence="2 5" key="2">
    <citation type="submission" date="2018-01" db="EMBL/GenBank/DDBJ databases">
        <title>Complete genome sequence of Caulobacter flavus RHGG3.</title>
        <authorList>
            <person name="Yang E."/>
        </authorList>
    </citation>
    <scope>NUCLEOTIDE SEQUENCE [LARGE SCALE GENOMIC DNA]</scope>
    <source>
        <strain evidence="2 5">RHGG3</strain>
    </source>
</reference>
<dbReference type="PROSITE" id="PS51257">
    <property type="entry name" value="PROKAR_LIPOPROTEIN"/>
    <property type="match status" value="1"/>
</dbReference>
<feature type="signal peptide" evidence="1">
    <location>
        <begin position="1"/>
        <end position="18"/>
    </location>
</feature>